<feature type="compositionally biased region" description="Basic and acidic residues" evidence="1">
    <location>
        <begin position="406"/>
        <end position="417"/>
    </location>
</feature>
<name>Q4S6D5_TETNG</name>
<dbReference type="KEGG" id="tng:GSTEN00023339G001"/>
<gene>
    <name evidence="2" type="ORF">GSTENG00023339001</name>
</gene>
<feature type="region of interest" description="Disordered" evidence="1">
    <location>
        <begin position="368"/>
        <end position="440"/>
    </location>
</feature>
<dbReference type="InterPro" id="IPR026784">
    <property type="entry name" value="Coact_PPARg"/>
</dbReference>
<feature type="compositionally biased region" description="Low complexity" evidence="1">
    <location>
        <begin position="368"/>
        <end position="380"/>
    </location>
</feature>
<feature type="compositionally biased region" description="Low complexity" evidence="1">
    <location>
        <begin position="46"/>
        <end position="56"/>
    </location>
</feature>
<evidence type="ECO:0000256" key="1">
    <source>
        <dbReference type="SAM" id="MobiDB-lite"/>
    </source>
</evidence>
<accession>Q4S6D5</accession>
<dbReference type="OrthoDB" id="10061469at2759"/>
<dbReference type="AlphaFoldDB" id="Q4S6D5"/>
<protein>
    <submittedName>
        <fullName evidence="2">Chromosome 9 SCAF14729, whole genome shotgun sequence</fullName>
    </submittedName>
</protein>
<feature type="region of interest" description="Disordered" evidence="1">
    <location>
        <begin position="1"/>
        <end position="98"/>
    </location>
</feature>
<feature type="region of interest" description="Disordered" evidence="1">
    <location>
        <begin position="824"/>
        <end position="879"/>
    </location>
</feature>
<evidence type="ECO:0000313" key="2">
    <source>
        <dbReference type="EMBL" id="CAG03797.1"/>
    </source>
</evidence>
<organism evidence="2">
    <name type="scientific">Tetraodon nigroviridis</name>
    <name type="common">Spotted green pufferfish</name>
    <name type="synonym">Chelonodon nigroviridis</name>
    <dbReference type="NCBI Taxonomy" id="99883"/>
    <lineage>
        <taxon>Eukaryota</taxon>
        <taxon>Metazoa</taxon>
        <taxon>Chordata</taxon>
        <taxon>Craniata</taxon>
        <taxon>Vertebrata</taxon>
        <taxon>Euteleostomi</taxon>
        <taxon>Actinopterygii</taxon>
        <taxon>Neopterygii</taxon>
        <taxon>Teleostei</taxon>
        <taxon>Neoteleostei</taxon>
        <taxon>Acanthomorphata</taxon>
        <taxon>Eupercaria</taxon>
        <taxon>Tetraodontiformes</taxon>
        <taxon>Tetradontoidea</taxon>
        <taxon>Tetraodontidae</taxon>
        <taxon>Tetraodon</taxon>
    </lineage>
</organism>
<dbReference type="PANTHER" id="PTHR15976">
    <property type="entry name" value="CONSTITUTIVE COACTIVATOR OF PEROXISOME PROLIFERATOR-ACTIVATED RECEPTOR GAMMA"/>
    <property type="match status" value="1"/>
</dbReference>
<sequence length="931" mass="100387">MGVQGFQEYLEKRCPRGGGPGGPPEARPDRGPPASSPPSPTPPTSPRAHASPAPAHTDPDRRGFQPPAALRRLPDGLGVRGGVERHARLPGRPVAGVPVPGRPGAGGGFQRHPGQGALARVGAACTEPATDGAVIVNHVGSKATPPPRAWFLPPACLSHCVRLAMFRFRVRVVQTLEDHHQEVLSLYRDFGFAGLIAQDSEFALCNVPAYFSSHALKLSWNGKNLTTHQYLLSEAARQLGLKTQHLPCFAALLGNHILPDEDLAAFHWSLLGPEHPLASLKVRAHQLVLPPCEVVIKAVSEYVSSIKDLGNLDAIARDVFKQSQSRMEDKVERFKKAVEYFSAACKPRSPNMGPSSFILPGFGPNLFGGPPGHMGPMQPGKNQVSPGSFSEDLHGDEPNDSNSNHLTDKSSRWEDPAGRTGSASGDGSQGNGSGPNIPSLLSMATRSHMDITTPPLPQVNTRLEAFSAAGESAAQSHSLASLQVSAEVLRVAEHRHRRGLMYPQIYHILTKGEMKMPVCIEDECNSELPPASLLFRTARQYAYGVLFSLAETQRRLERLALRKRAPLEVPPVIVKEWCSSKAKSALTPELVPALCFREWTCPNLRRLWLGRASEDRSRRTRAFLACLRSDCPALLNPAQVPQHLLLMCCVLRYIMQWPGGRILQRHELDAFLAQAVSNQLYEPDQLQELKVSPSSRPVLKAPGPDADAGFSPFSSCQVEKVDARGVQLASLFMAGVDTALFINDVCGQPLPWEHCCPWGFFDGKLFQSKLARAARDRSALLDMCEGQGGKLEIAGMVVGQWAGNKPVRGRGGLNMQVVSVGAGRGRGKEVPAKLRGVKKMPTNRTQTSSPPSSSPPPKLSEETSSTPEVAAQQLNGSAAASAIGQSLELTSLAQPIPCALASRDNQSEGEEVEAPCCLDDCPSDGALQKEE</sequence>
<reference evidence="2" key="2">
    <citation type="submission" date="2004-02" db="EMBL/GenBank/DDBJ databases">
        <authorList>
            <consortium name="Genoscope"/>
            <consortium name="Whitehead Institute Centre for Genome Research"/>
        </authorList>
    </citation>
    <scope>NUCLEOTIDE SEQUENCE</scope>
</reference>
<feature type="compositionally biased region" description="Pro residues" evidence="1">
    <location>
        <begin position="34"/>
        <end position="45"/>
    </location>
</feature>
<feature type="region of interest" description="Disordered" evidence="1">
    <location>
        <begin position="903"/>
        <end position="931"/>
    </location>
</feature>
<proteinExistence type="predicted"/>
<dbReference type="EMBL" id="CAAE01014729">
    <property type="protein sequence ID" value="CAG03797.1"/>
    <property type="molecule type" value="Genomic_DNA"/>
</dbReference>
<dbReference type="PANTHER" id="PTHR15976:SF15">
    <property type="entry name" value="CONSTITUTIVE COACTIVATOR OF PPAR-GAMMA-LIKE PROTEIN 2"/>
    <property type="match status" value="1"/>
</dbReference>
<reference evidence="2" key="1">
    <citation type="journal article" date="2004" name="Nature">
        <title>Genome duplication in the teleost fish Tetraodon nigroviridis reveals the early vertebrate proto-karyotype.</title>
        <authorList>
            <person name="Jaillon O."/>
            <person name="Aury J.-M."/>
            <person name="Brunet F."/>
            <person name="Petit J.-L."/>
            <person name="Stange-Thomann N."/>
            <person name="Mauceli E."/>
            <person name="Bouneau L."/>
            <person name="Fischer C."/>
            <person name="Ozouf-Costaz C."/>
            <person name="Bernot A."/>
            <person name="Nicaud S."/>
            <person name="Jaffe D."/>
            <person name="Fisher S."/>
            <person name="Lutfalla G."/>
            <person name="Dossat C."/>
            <person name="Segurens B."/>
            <person name="Dasilva C."/>
            <person name="Salanoubat M."/>
            <person name="Levy M."/>
            <person name="Boudet N."/>
            <person name="Castellano S."/>
            <person name="Anthouard V."/>
            <person name="Jubin C."/>
            <person name="Castelli V."/>
            <person name="Katinka M."/>
            <person name="Vacherie B."/>
            <person name="Biemont C."/>
            <person name="Skalli Z."/>
            <person name="Cattolico L."/>
            <person name="Poulain J."/>
            <person name="De Berardinis V."/>
            <person name="Cruaud C."/>
            <person name="Duprat S."/>
            <person name="Brottier P."/>
            <person name="Coutanceau J.-P."/>
            <person name="Gouzy J."/>
            <person name="Parra G."/>
            <person name="Lardier G."/>
            <person name="Chapple C."/>
            <person name="McKernan K.J."/>
            <person name="McEwan P."/>
            <person name="Bosak S."/>
            <person name="Kellis M."/>
            <person name="Volff J.-N."/>
            <person name="Guigo R."/>
            <person name="Zody M.C."/>
            <person name="Mesirov J."/>
            <person name="Lindblad-Toh K."/>
            <person name="Birren B."/>
            <person name="Nusbaum C."/>
            <person name="Kahn D."/>
            <person name="Robinson-Rechavi M."/>
            <person name="Laudet V."/>
            <person name="Schachter V."/>
            <person name="Quetier F."/>
            <person name="Saurin W."/>
            <person name="Scarpelli C."/>
            <person name="Wincker P."/>
            <person name="Lander E.S."/>
            <person name="Weissenbach J."/>
            <person name="Roest Crollius H."/>
        </authorList>
    </citation>
    <scope>NUCLEOTIDE SEQUENCE [LARGE SCALE GENOMIC DNA]</scope>
</reference>
<dbReference type="GO" id="GO:0005634">
    <property type="term" value="C:nucleus"/>
    <property type="evidence" value="ECO:0007669"/>
    <property type="project" value="TreeGrafter"/>
</dbReference>